<keyword evidence="5" id="KW-0547">Nucleotide-binding</keyword>
<dbReference type="InterPro" id="IPR011712">
    <property type="entry name" value="Sig_transdc_His_kin_sub3_dim/P"/>
</dbReference>
<keyword evidence="3" id="KW-0597">Phosphoprotein</keyword>
<evidence type="ECO:0000256" key="6">
    <source>
        <dbReference type="ARBA" id="ARBA00022777"/>
    </source>
</evidence>
<dbReference type="Pfam" id="PF02518">
    <property type="entry name" value="HATPase_c"/>
    <property type="match status" value="1"/>
</dbReference>
<dbReference type="InterPro" id="IPR050482">
    <property type="entry name" value="Sensor_HK_TwoCompSys"/>
</dbReference>
<reference evidence="11" key="1">
    <citation type="journal article" date="2019" name="Int. J. Syst. Evol. Microbiol.">
        <title>The Global Catalogue of Microorganisms (GCM) 10K type strain sequencing project: providing services to taxonomists for standard genome sequencing and annotation.</title>
        <authorList>
            <consortium name="The Broad Institute Genomics Platform"/>
            <consortium name="The Broad Institute Genome Sequencing Center for Infectious Disease"/>
            <person name="Wu L."/>
            <person name="Ma J."/>
        </authorList>
    </citation>
    <scope>NUCLEOTIDE SEQUENCE [LARGE SCALE GENOMIC DNA]</scope>
    <source>
        <strain evidence="11">CGMCC 1.15341</strain>
    </source>
</reference>
<sequence length="396" mass="43753">MDRAERQVDLRPIGWVRRLLGQTGSDRRNVLAVTSQRGTQESQLQSLSLSLAACSDPVEALPDLLQPYENTLSLEHECRLLLAAKLPGHADVRLITTAHGELPTGLPAFLRYQFSGPLKALDARQPHAIPFPGSNLNLQLIKLNISELDAGLLLVSEYPLSGMSRHHMIEIASALSQGLGVWAKHQRRLEKAVSSERRAHAAELHDSLAQILGYLRLTTSRLDSRCSKCNQPELQALAADLSQQTKHAYRLMRDLISSSRLTLEGGSLHTALAAAVEEFEQRSGLVFELDDRCQNLEPDENTAIQLVMIVREALCNAVRHAHASHLRVQLLPSGPNALLLRIEDNGQGIDPSRKRRDSFGLGIMQERAARIGARLKIDNRPGGGTRLELTMDNKEP</sequence>
<dbReference type="CDD" id="cd16917">
    <property type="entry name" value="HATPase_UhpB-NarQ-NarX-like"/>
    <property type="match status" value="1"/>
</dbReference>
<evidence type="ECO:0000256" key="7">
    <source>
        <dbReference type="ARBA" id="ARBA00022840"/>
    </source>
</evidence>
<keyword evidence="6" id="KW-0418">Kinase</keyword>
<comment type="catalytic activity">
    <reaction evidence="1">
        <text>ATP + protein L-histidine = ADP + protein N-phospho-L-histidine.</text>
        <dbReference type="EC" id="2.7.13.3"/>
    </reaction>
</comment>
<dbReference type="Pfam" id="PF07730">
    <property type="entry name" value="HisKA_3"/>
    <property type="match status" value="1"/>
</dbReference>
<dbReference type="EMBL" id="BMIJ01000002">
    <property type="protein sequence ID" value="GGB85323.1"/>
    <property type="molecule type" value="Genomic_DNA"/>
</dbReference>
<dbReference type="PANTHER" id="PTHR24421:SF10">
    <property type="entry name" value="NITRATE_NITRITE SENSOR PROTEIN NARQ"/>
    <property type="match status" value="1"/>
</dbReference>
<keyword evidence="11" id="KW-1185">Reference proteome</keyword>
<dbReference type="InterPro" id="IPR005467">
    <property type="entry name" value="His_kinase_dom"/>
</dbReference>
<dbReference type="PROSITE" id="PS50109">
    <property type="entry name" value="HIS_KIN"/>
    <property type="match status" value="1"/>
</dbReference>
<gene>
    <name evidence="10" type="ORF">GCM10011352_08930</name>
</gene>
<evidence type="ECO:0000256" key="1">
    <source>
        <dbReference type="ARBA" id="ARBA00000085"/>
    </source>
</evidence>
<evidence type="ECO:0000256" key="8">
    <source>
        <dbReference type="ARBA" id="ARBA00023012"/>
    </source>
</evidence>
<dbReference type="EC" id="2.7.13.3" evidence="2"/>
<evidence type="ECO:0000256" key="4">
    <source>
        <dbReference type="ARBA" id="ARBA00022679"/>
    </source>
</evidence>
<keyword evidence="7" id="KW-0067">ATP-binding</keyword>
<feature type="domain" description="Histidine kinase" evidence="9">
    <location>
        <begin position="199"/>
        <end position="395"/>
    </location>
</feature>
<dbReference type="SMART" id="SM00387">
    <property type="entry name" value="HATPase_c"/>
    <property type="match status" value="1"/>
</dbReference>
<evidence type="ECO:0000259" key="9">
    <source>
        <dbReference type="PROSITE" id="PS50109"/>
    </source>
</evidence>
<dbReference type="InterPro" id="IPR036890">
    <property type="entry name" value="HATPase_C_sf"/>
</dbReference>
<dbReference type="PANTHER" id="PTHR24421">
    <property type="entry name" value="NITRATE/NITRITE SENSOR PROTEIN NARX-RELATED"/>
    <property type="match status" value="1"/>
</dbReference>
<dbReference type="Proteomes" id="UP000629025">
    <property type="component" value="Unassembled WGS sequence"/>
</dbReference>
<organism evidence="10 11">
    <name type="scientific">Marinobacterium zhoushanense</name>
    <dbReference type="NCBI Taxonomy" id="1679163"/>
    <lineage>
        <taxon>Bacteria</taxon>
        <taxon>Pseudomonadati</taxon>
        <taxon>Pseudomonadota</taxon>
        <taxon>Gammaproteobacteria</taxon>
        <taxon>Oceanospirillales</taxon>
        <taxon>Oceanospirillaceae</taxon>
        <taxon>Marinobacterium</taxon>
    </lineage>
</organism>
<dbReference type="Gene3D" id="1.20.5.1930">
    <property type="match status" value="1"/>
</dbReference>
<dbReference type="Gene3D" id="3.30.565.10">
    <property type="entry name" value="Histidine kinase-like ATPase, C-terminal domain"/>
    <property type="match status" value="1"/>
</dbReference>
<evidence type="ECO:0000313" key="11">
    <source>
        <dbReference type="Proteomes" id="UP000629025"/>
    </source>
</evidence>
<evidence type="ECO:0000256" key="3">
    <source>
        <dbReference type="ARBA" id="ARBA00022553"/>
    </source>
</evidence>
<name>A0ABQ1K4N4_9GAMM</name>
<keyword evidence="8" id="KW-0902">Two-component regulatory system</keyword>
<evidence type="ECO:0000256" key="2">
    <source>
        <dbReference type="ARBA" id="ARBA00012438"/>
    </source>
</evidence>
<evidence type="ECO:0000256" key="5">
    <source>
        <dbReference type="ARBA" id="ARBA00022741"/>
    </source>
</evidence>
<dbReference type="InterPro" id="IPR003594">
    <property type="entry name" value="HATPase_dom"/>
</dbReference>
<proteinExistence type="predicted"/>
<dbReference type="SUPFAM" id="SSF55874">
    <property type="entry name" value="ATPase domain of HSP90 chaperone/DNA topoisomerase II/histidine kinase"/>
    <property type="match status" value="1"/>
</dbReference>
<accession>A0ABQ1K4N4</accession>
<dbReference type="RefSeq" id="WP_188745921.1">
    <property type="nucleotide sequence ID" value="NZ_BMIJ01000002.1"/>
</dbReference>
<keyword evidence="4" id="KW-0808">Transferase</keyword>
<comment type="caution">
    <text evidence="10">The sequence shown here is derived from an EMBL/GenBank/DDBJ whole genome shotgun (WGS) entry which is preliminary data.</text>
</comment>
<evidence type="ECO:0000313" key="10">
    <source>
        <dbReference type="EMBL" id="GGB85323.1"/>
    </source>
</evidence>
<protein>
    <recommendedName>
        <fullName evidence="2">histidine kinase</fullName>
        <ecNumber evidence="2">2.7.13.3</ecNumber>
    </recommendedName>
</protein>